<evidence type="ECO:0000256" key="1">
    <source>
        <dbReference type="SAM" id="MobiDB-lite"/>
    </source>
</evidence>
<dbReference type="GO" id="GO:0005783">
    <property type="term" value="C:endoplasmic reticulum"/>
    <property type="evidence" value="ECO:0007669"/>
    <property type="project" value="TreeGrafter"/>
</dbReference>
<feature type="region of interest" description="Disordered" evidence="1">
    <location>
        <begin position="424"/>
        <end position="452"/>
    </location>
</feature>
<dbReference type="InterPro" id="IPR034753">
    <property type="entry name" value="hSac2"/>
</dbReference>
<feature type="region of interest" description="Disordered" evidence="1">
    <location>
        <begin position="932"/>
        <end position="961"/>
    </location>
</feature>
<gene>
    <name evidence="4" type="ORF">ACO22_05264</name>
</gene>
<dbReference type="VEuPathDB" id="FungiDB:PADG_06647"/>
<evidence type="ECO:0008006" key="6">
    <source>
        <dbReference type="Google" id="ProtNLM"/>
    </source>
</evidence>
<dbReference type="PANTHER" id="PTHR45662">
    <property type="entry name" value="PHOSPHATIDYLINOSITIDE PHOSPHATASE SAC1"/>
    <property type="match status" value="1"/>
</dbReference>
<dbReference type="PANTHER" id="PTHR45662:SF7">
    <property type="entry name" value="SACI DOMAIN PROTEIN (AFU_ORTHOLOGUE AFUA_1G15890)"/>
    <property type="match status" value="1"/>
</dbReference>
<dbReference type="PROSITE" id="PS50275">
    <property type="entry name" value="SAC"/>
    <property type="match status" value="1"/>
</dbReference>
<feature type="domain" description="HSac2" evidence="3">
    <location>
        <begin position="778"/>
        <end position="933"/>
    </location>
</feature>
<evidence type="ECO:0000313" key="5">
    <source>
        <dbReference type="Proteomes" id="UP000242814"/>
    </source>
</evidence>
<feature type="region of interest" description="Disordered" evidence="1">
    <location>
        <begin position="280"/>
        <end position="302"/>
    </location>
</feature>
<dbReference type="EMBL" id="LZYO01000228">
    <property type="protein sequence ID" value="ODH24709.1"/>
    <property type="molecule type" value="Genomic_DNA"/>
</dbReference>
<feature type="region of interest" description="Disordered" evidence="1">
    <location>
        <begin position="186"/>
        <end position="235"/>
    </location>
</feature>
<accession>A0A1D2JAX5</accession>
<dbReference type="Pfam" id="PF02383">
    <property type="entry name" value="Syja_N"/>
    <property type="match status" value="1"/>
</dbReference>
<comment type="caution">
    <text evidence="4">The sequence shown here is derived from an EMBL/GenBank/DDBJ whole genome shotgun (WGS) entry which is preliminary data.</text>
</comment>
<proteinExistence type="predicted"/>
<feature type="domain" description="SAC" evidence="2">
    <location>
        <begin position="340"/>
        <end position="708"/>
    </location>
</feature>
<dbReference type="InterPro" id="IPR022158">
    <property type="entry name" value="Inositol_phosphatase"/>
</dbReference>
<sequence length="1060" mass="117792">MVSAELGTSSSRVGGLTSLGRGGVTSAGFRAGFTVKCTDSNSGNLNVVKKFQNAGLPGSEISKMPRLARKLLIIAAVDGLILQPDTNSHQRTPGNNRSSALQIEYKTRRIYSPPTSSSTDDACLESHGVVGLLSLASFSFLISITQREQVAQILGKPIFVITGVAILPLSSQADAARAIKKAQTHISTHKQDDVGALSSGSETDLSIGRSSEDRDAEVPESPEQEILPPLNHDARNGSTIAEDVIKKRGLYGRFASRWFSKNEWPRENRPSQDMGFEGMIDPAAAGSFKGRKSGDNRNDIVELDDLSSNGQKASSAPQEIDTPVTGTATYELMPKFMRYTEMLFCSRNFYFSYDCDITRKFGVQDPQRSPVPLHRIADHMYFWNRNLMTPFIDSGHYSFVLPLIQGFVGQREFTVKKCAKAPDAPDAAVPLEGESKTSRNTPKAARADNEEEENDKFLLTLISRRSVKRPGLRYLRRGVDDEGNVANFVETEQILSRPSWNPWDKVYSLLQVRGSIPLYFSQSPYYFKPIPVLHYSTETNQVSFGRHFHDLSRRYGEIQTVCLLDKNGVEANIGETYERFMDTYNKRDNPDSPRIGFTWFDFHTECRGMKFENVQRLVDSISGTLDRFGTTVIQNHTTLKSQAGIVRTNCMDCLDRTGVTQCAFAQQALEKQLESEGYSIDLRTSTSTQWFNVLWADNGDAISKQYSSTAALKGDYTRTRKRDVRGALNDLGLTLSRYFNNIVNDYFSQSCIDYLLGIVTTRVFDEFEMNLMSTDPGISIEKVRQHAIDTSCQIVISDDSEELVGGWTVSSPNQPNTLRSLPFEQSVLLLTNAAVYCCRFDWDTDKVTSFERIDLRSITSINYGTYITSTLTDVQMDPKHNVGVVITYKSGAESILRVNTRSLQSLIQQRSQQSSSAELSADKTLISTSTAAMAAAPARSPTSTPGPDWDISSLFKPGSKHPSSRFMAFKILPQTNLTTRNAVGNVQLEVRDSARAICEEIEHAALRSAFEPGRDASGGPGDIDTRSMVEEVEIISLADAKKRTGYLEHLVFDIKKFVWA</sequence>
<dbReference type="GO" id="GO:0043812">
    <property type="term" value="F:phosphatidylinositol-4-phosphate phosphatase activity"/>
    <property type="evidence" value="ECO:0007669"/>
    <property type="project" value="TreeGrafter"/>
</dbReference>
<name>A0A1D2JAX5_PARBR</name>
<dbReference type="PROSITE" id="PS51791">
    <property type="entry name" value="HSAC2"/>
    <property type="match status" value="1"/>
</dbReference>
<evidence type="ECO:0000313" key="4">
    <source>
        <dbReference type="EMBL" id="ODH24709.1"/>
    </source>
</evidence>
<dbReference type="VEuPathDB" id="FungiDB:PABG_06061"/>
<dbReference type="GO" id="GO:0046856">
    <property type="term" value="P:phosphatidylinositol dephosphorylation"/>
    <property type="evidence" value="ECO:0007669"/>
    <property type="project" value="TreeGrafter"/>
</dbReference>
<dbReference type="AlphaFoldDB" id="A0A1D2JAX5"/>
<evidence type="ECO:0000259" key="2">
    <source>
        <dbReference type="PROSITE" id="PS50275"/>
    </source>
</evidence>
<organism evidence="4 5">
    <name type="scientific">Paracoccidioides brasiliensis</name>
    <dbReference type="NCBI Taxonomy" id="121759"/>
    <lineage>
        <taxon>Eukaryota</taxon>
        <taxon>Fungi</taxon>
        <taxon>Dikarya</taxon>
        <taxon>Ascomycota</taxon>
        <taxon>Pezizomycotina</taxon>
        <taxon>Eurotiomycetes</taxon>
        <taxon>Eurotiomycetidae</taxon>
        <taxon>Onygenales</taxon>
        <taxon>Ajellomycetaceae</taxon>
        <taxon>Paracoccidioides</taxon>
    </lineage>
</organism>
<dbReference type="Pfam" id="PF12456">
    <property type="entry name" value="hSac2"/>
    <property type="match status" value="1"/>
</dbReference>
<reference evidence="4 5" key="1">
    <citation type="submission" date="2016-06" db="EMBL/GenBank/DDBJ databases">
        <authorList>
            <person name="Kjaerup R.B."/>
            <person name="Dalgaard T.S."/>
            <person name="Juul-Madsen H.R."/>
        </authorList>
    </citation>
    <scope>NUCLEOTIDE SEQUENCE [LARGE SCALE GENOMIC DNA]</scope>
    <source>
        <strain evidence="4 5">Pb300</strain>
    </source>
</reference>
<protein>
    <recommendedName>
        <fullName evidence="6">SAC domain-containing protein</fullName>
    </recommendedName>
</protein>
<dbReference type="Proteomes" id="UP000242814">
    <property type="component" value="Unassembled WGS sequence"/>
</dbReference>
<evidence type="ECO:0000259" key="3">
    <source>
        <dbReference type="PROSITE" id="PS51791"/>
    </source>
</evidence>
<feature type="compositionally biased region" description="Low complexity" evidence="1">
    <location>
        <begin position="932"/>
        <end position="947"/>
    </location>
</feature>
<dbReference type="InterPro" id="IPR002013">
    <property type="entry name" value="SAC_dom"/>
</dbReference>